<dbReference type="EMBL" id="LAIR01000001">
    <property type="protein sequence ID" value="KNX39711.1"/>
    <property type="molecule type" value="Genomic_DNA"/>
</dbReference>
<evidence type="ECO:0000313" key="3">
    <source>
        <dbReference type="EMBL" id="KNX39711.1"/>
    </source>
</evidence>
<protein>
    <submittedName>
        <fullName evidence="3">Uncharacterized protein</fullName>
    </submittedName>
</protein>
<sequence>MDKSTNQNDIARLNAELQIAQLAKAQHMDRAKMAAGSATFAAVCLVALLSIPWVFDLLVDAQVKTEGAFALTMWLGTVFLGVIFIGCLGVTWFHLLRVASASRDALDALRRLGPEGYAAGAQR</sequence>
<feature type="transmembrane region" description="Helical" evidence="1">
    <location>
        <begin position="34"/>
        <end position="55"/>
    </location>
</feature>
<keyword evidence="1" id="KW-1133">Transmembrane helix</keyword>
<keyword evidence="1" id="KW-0472">Membrane</keyword>
<gene>
    <name evidence="2" type="ORF">VV01_00060</name>
    <name evidence="3" type="ORF">VV01_00315</name>
</gene>
<dbReference type="AlphaFoldDB" id="A0A0L6CPL8"/>
<name>A0A0L6CPL8_9MICO</name>
<organism evidence="3 4">
    <name type="scientific">Luteipulveratus halotolerans</name>
    <dbReference type="NCBI Taxonomy" id="1631356"/>
    <lineage>
        <taxon>Bacteria</taxon>
        <taxon>Bacillati</taxon>
        <taxon>Actinomycetota</taxon>
        <taxon>Actinomycetes</taxon>
        <taxon>Micrococcales</taxon>
        <taxon>Dermacoccaceae</taxon>
        <taxon>Luteipulveratus</taxon>
    </lineage>
</organism>
<keyword evidence="4" id="KW-1185">Reference proteome</keyword>
<proteinExistence type="predicted"/>
<comment type="caution">
    <text evidence="3">The sequence shown here is derived from an EMBL/GenBank/DDBJ whole genome shotgun (WGS) entry which is preliminary data.</text>
</comment>
<dbReference type="RefSeq" id="WP_050668106.1">
    <property type="nucleotide sequence ID" value="NZ_LAIR01000001.1"/>
</dbReference>
<evidence type="ECO:0000313" key="4">
    <source>
        <dbReference type="Proteomes" id="UP000037397"/>
    </source>
</evidence>
<reference evidence="4" key="2">
    <citation type="submission" date="2015-03" db="EMBL/GenBank/DDBJ databases">
        <title>Luteipulveratus halotolerans sp. nov., a novel actinobacterium (Dermacoccaceae) from Sarawak, Malaysia.</title>
        <authorList>
            <person name="Juboi H."/>
            <person name="Basik A."/>
            <person name="Shamsul S.S."/>
            <person name="Arnold P."/>
            <person name="Schmitt E.K."/>
            <person name="Sanglier J.-J."/>
            <person name="Yeo T."/>
        </authorList>
    </citation>
    <scope>NUCLEOTIDE SEQUENCE [LARGE SCALE GENOMIC DNA]</scope>
    <source>
        <strain evidence="4">C296001</strain>
    </source>
</reference>
<feature type="transmembrane region" description="Helical" evidence="1">
    <location>
        <begin position="67"/>
        <end position="93"/>
    </location>
</feature>
<accession>A0A0L6CPL8</accession>
<dbReference type="Proteomes" id="UP000037397">
    <property type="component" value="Unassembled WGS sequence"/>
</dbReference>
<evidence type="ECO:0000256" key="1">
    <source>
        <dbReference type="SAM" id="Phobius"/>
    </source>
</evidence>
<dbReference type="STRING" id="1631356.VV01_00060"/>
<evidence type="ECO:0000313" key="2">
    <source>
        <dbReference type="EMBL" id="KNX39668.1"/>
    </source>
</evidence>
<reference evidence="3" key="1">
    <citation type="submission" date="2015-03" db="EMBL/GenBank/DDBJ databases">
        <title>Emergence of plasmid-mediated VIM-4 carbapenemase in Citrobacter freundii, co-harbouring armA, CTX-M-3, TEM-1 and QnrB at a cancer centre in Bulgaria.</title>
        <authorList>
            <person name="Sabtcheva S.D."/>
            <person name="Ivanov I.N."/>
        </authorList>
    </citation>
    <scope>NUCLEOTIDE SEQUENCE</scope>
    <source>
        <strain evidence="3">C296001</strain>
    </source>
</reference>
<keyword evidence="1" id="KW-0812">Transmembrane</keyword>
<dbReference type="EMBL" id="LAIR01000001">
    <property type="protein sequence ID" value="KNX39668.1"/>
    <property type="molecule type" value="Genomic_DNA"/>
</dbReference>